<dbReference type="Gene3D" id="3.30.830.10">
    <property type="entry name" value="Metalloenzyme, LuxS/M16 peptidase-like"/>
    <property type="match status" value="4"/>
</dbReference>
<keyword evidence="3" id="KW-0479">Metal-binding</keyword>
<evidence type="ECO:0000313" key="12">
    <source>
        <dbReference type="EMBL" id="CAK9065939.1"/>
    </source>
</evidence>
<comment type="similarity">
    <text evidence="1 7">Belongs to the peptidase M16 family.</text>
</comment>
<keyword evidence="5" id="KW-0862">Zinc</keyword>
<evidence type="ECO:0000313" key="13">
    <source>
        <dbReference type="Proteomes" id="UP001642484"/>
    </source>
</evidence>
<dbReference type="Pfam" id="PF05193">
    <property type="entry name" value="Peptidase_M16_C"/>
    <property type="match status" value="1"/>
</dbReference>
<keyword evidence="13" id="KW-1185">Reference proteome</keyword>
<proteinExistence type="inferred from homology"/>
<evidence type="ECO:0000259" key="11">
    <source>
        <dbReference type="Pfam" id="PF22456"/>
    </source>
</evidence>
<dbReference type="Pfam" id="PF22456">
    <property type="entry name" value="PqqF-like_C_4"/>
    <property type="match status" value="1"/>
</dbReference>
<dbReference type="Pfam" id="PF00675">
    <property type="entry name" value="Peptidase_M16"/>
    <property type="match status" value="1"/>
</dbReference>
<name>A0ABP0NQU8_9DINO</name>
<keyword evidence="6" id="KW-0482">Metalloprotease</keyword>
<evidence type="ECO:0000256" key="4">
    <source>
        <dbReference type="ARBA" id="ARBA00022801"/>
    </source>
</evidence>
<dbReference type="InterPro" id="IPR054734">
    <property type="entry name" value="PqqF-like_C_4"/>
</dbReference>
<feature type="domain" description="Peptidase M16 middle/third" evidence="10">
    <location>
        <begin position="375"/>
        <end position="665"/>
    </location>
</feature>
<evidence type="ECO:0000256" key="6">
    <source>
        <dbReference type="ARBA" id="ARBA00023049"/>
    </source>
</evidence>
<dbReference type="PROSITE" id="PS00143">
    <property type="entry name" value="INSULINASE"/>
    <property type="match status" value="1"/>
</dbReference>
<evidence type="ECO:0000259" key="8">
    <source>
        <dbReference type="Pfam" id="PF00675"/>
    </source>
</evidence>
<evidence type="ECO:0000256" key="1">
    <source>
        <dbReference type="ARBA" id="ARBA00007261"/>
    </source>
</evidence>
<dbReference type="InterPro" id="IPR011765">
    <property type="entry name" value="Pept_M16_N"/>
</dbReference>
<accession>A0ABP0NQU8</accession>
<dbReference type="Proteomes" id="UP001642484">
    <property type="component" value="Unassembled WGS sequence"/>
</dbReference>
<feature type="domain" description="Peptidase M16 N-terminal" evidence="8">
    <location>
        <begin position="23"/>
        <end position="141"/>
    </location>
</feature>
<dbReference type="InterPro" id="IPR001431">
    <property type="entry name" value="Pept_M16_Zn_BS"/>
</dbReference>
<dbReference type="InterPro" id="IPR032632">
    <property type="entry name" value="Peptidase_M16_M"/>
</dbReference>
<feature type="domain" description="Coenzyme PQQ synthesis protein F-like C-terminal lobe" evidence="11">
    <location>
        <begin position="781"/>
        <end position="878"/>
    </location>
</feature>
<dbReference type="InterPro" id="IPR007863">
    <property type="entry name" value="Peptidase_M16_C"/>
</dbReference>
<evidence type="ECO:0000256" key="7">
    <source>
        <dbReference type="RuleBase" id="RU004447"/>
    </source>
</evidence>
<dbReference type="PANTHER" id="PTHR43690">
    <property type="entry name" value="NARDILYSIN"/>
    <property type="match status" value="1"/>
</dbReference>
<dbReference type="SUPFAM" id="SSF63411">
    <property type="entry name" value="LuxS/MPP-like metallohydrolase"/>
    <property type="match status" value="4"/>
</dbReference>
<dbReference type="InterPro" id="IPR050626">
    <property type="entry name" value="Peptidase_M16"/>
</dbReference>
<evidence type="ECO:0000259" key="10">
    <source>
        <dbReference type="Pfam" id="PF16187"/>
    </source>
</evidence>
<evidence type="ECO:0008006" key="14">
    <source>
        <dbReference type="Google" id="ProtNLM"/>
    </source>
</evidence>
<keyword evidence="2" id="KW-0645">Protease</keyword>
<gene>
    <name evidence="12" type="ORF">CCMP2556_LOCUS32382</name>
</gene>
<evidence type="ECO:0000256" key="2">
    <source>
        <dbReference type="ARBA" id="ARBA00022670"/>
    </source>
</evidence>
<evidence type="ECO:0000259" key="9">
    <source>
        <dbReference type="Pfam" id="PF05193"/>
    </source>
</evidence>
<dbReference type="InterPro" id="IPR011249">
    <property type="entry name" value="Metalloenz_LuxS/M16"/>
</dbReference>
<evidence type="ECO:0000256" key="3">
    <source>
        <dbReference type="ARBA" id="ARBA00022723"/>
    </source>
</evidence>
<protein>
    <recommendedName>
        <fullName evidence="14">Insulysin</fullName>
    </recommendedName>
</protein>
<evidence type="ECO:0000256" key="5">
    <source>
        <dbReference type="ARBA" id="ARBA00022833"/>
    </source>
</evidence>
<feature type="domain" description="Peptidase M16 C-terminal" evidence="9">
    <location>
        <begin position="186"/>
        <end position="369"/>
    </location>
</feature>
<reference evidence="12 13" key="1">
    <citation type="submission" date="2024-02" db="EMBL/GenBank/DDBJ databases">
        <authorList>
            <person name="Chen Y."/>
            <person name="Shah S."/>
            <person name="Dougan E. K."/>
            <person name="Thang M."/>
            <person name="Chan C."/>
        </authorList>
    </citation>
    <scope>NUCLEOTIDE SEQUENCE [LARGE SCALE GENOMIC DNA]</scope>
</reference>
<keyword evidence="4" id="KW-0378">Hydrolase</keyword>
<dbReference type="Pfam" id="PF16187">
    <property type="entry name" value="Peptidase_M16_M"/>
    <property type="match status" value="1"/>
</dbReference>
<organism evidence="12 13">
    <name type="scientific">Durusdinium trenchii</name>
    <dbReference type="NCBI Taxonomy" id="1381693"/>
    <lineage>
        <taxon>Eukaryota</taxon>
        <taxon>Sar</taxon>
        <taxon>Alveolata</taxon>
        <taxon>Dinophyceae</taxon>
        <taxon>Suessiales</taxon>
        <taxon>Symbiodiniaceae</taxon>
        <taxon>Durusdinium</taxon>
    </lineage>
</organism>
<dbReference type="PANTHER" id="PTHR43690:SF18">
    <property type="entry name" value="INSULIN-DEGRADING ENZYME-RELATED"/>
    <property type="match status" value="1"/>
</dbReference>
<sequence length="1013" mass="115039">MEIHKPDAHRREYAYFELPNQLKVVVGSDPHCDKAGAALTVNTGLCDERKDLPGLAHFLEHMLFTGTKKYPKEGEYSEFVKQNGGTTNANTGCYTTNYMFQVKVEALEETLDRFARFFSEPLLTKDCTDREINAVDSEFQAGLTHPAWRDIGILNMSANPAHPFHVACGNNKMLRDDPKEKGLDLYEEMLKFYRDFYSANGMTLSVIGKESIPELEAMIREKFSVIVNKNLSLPRGDAVSDQPPFLPKEWNRLLLQSPVKDVKTLKFSWVLPWQAPLWRSKPKAYATHLLGHEGSGSLTARLKERGLIASCVSSGGGWLEGAFSLLHVQFVLTDGAVHEVEEIGKLLFTYIGMLQKVGAKQWILEEMQRLHRIQFKFMPDRQPFSLAASIAANLQVHPPAEVLSGPVLIYDLDVTGAQEILERLTLEAVRVTHQAKVLEERCTERDSSYDSPMKFEELPDAWRESWCNALHAGSTAEEAVKAAEAVGLHLPHPNPFIPEDLDLKALATPNPVLPRRLQGGEVTRYLFHRQDDVFLQPKALFLCVIRSSLMPSTAMNALRATVYTHIVQEALSEYSYDADIANCSYSLDIGEGSIIFMAGGFHDKLGVLIQAVAQKMVEIGTSSLDSVPENYYRIVVDRLRDGLRNQAFHSQPLSQAKLRFNELSRRVGVFAPEEFLKELELLTREKICGIVSELFSCCHAEAMIAGNQTPEDAQKLVRDLEETLKIPSTMQELKTIEEAAVPSGRTLWNLESTDKDDPNHAVVAKWQLSRGVREACFLQIVNKILSPKFFDILRTQQQLGYVVGMGIGPSTHFNFLTAQVQTEFPPDYVRSRIDAFFEEHFKWLEEGLEEEEFQTCLKGALSELQMKPKNLSEEFGRYQSEFFQRTYDFDRRDRKIQFLESGQVTLQSLRAFVAEIRAAPLFYVQVRKVLDKEDKPLPENAVVPKDPPDLRILQGYEEGRQQRDELFRTKERRSKTFKESLKDGTKFRANISNEHPPWFNLSVLCVQEVVRHL</sequence>
<comment type="caution">
    <text evidence="12">The sequence shown here is derived from an EMBL/GenBank/DDBJ whole genome shotgun (WGS) entry which is preliminary data.</text>
</comment>
<dbReference type="EMBL" id="CAXAMN010022051">
    <property type="protein sequence ID" value="CAK9065939.1"/>
    <property type="molecule type" value="Genomic_DNA"/>
</dbReference>